<protein>
    <submittedName>
        <fullName evidence="1">Uncharacterized protein</fullName>
    </submittedName>
</protein>
<sequence>MIRAAHSRHPYNTSLYSLPRASIYASLFTNALHQLLSGDILVYRPRFEPVMAALAVISSAGCATLPHRLPECNRECEIITKDAGHGKERQTRPPRGLCVWKQEVPAVETFRRRGDEEGDGLDTD</sequence>
<dbReference type="AlphaFoldDB" id="A0AAE1DS34"/>
<proteinExistence type="predicted"/>
<gene>
    <name evidence="1" type="ORF">RRG08_000079</name>
</gene>
<organism evidence="1 2">
    <name type="scientific">Elysia crispata</name>
    <name type="common">lettuce slug</name>
    <dbReference type="NCBI Taxonomy" id="231223"/>
    <lineage>
        <taxon>Eukaryota</taxon>
        <taxon>Metazoa</taxon>
        <taxon>Spiralia</taxon>
        <taxon>Lophotrochozoa</taxon>
        <taxon>Mollusca</taxon>
        <taxon>Gastropoda</taxon>
        <taxon>Heterobranchia</taxon>
        <taxon>Euthyneura</taxon>
        <taxon>Panpulmonata</taxon>
        <taxon>Sacoglossa</taxon>
        <taxon>Placobranchoidea</taxon>
        <taxon>Plakobranchidae</taxon>
        <taxon>Elysia</taxon>
    </lineage>
</organism>
<accession>A0AAE1DS34</accession>
<dbReference type="Proteomes" id="UP001283361">
    <property type="component" value="Unassembled WGS sequence"/>
</dbReference>
<keyword evidence="2" id="KW-1185">Reference proteome</keyword>
<evidence type="ECO:0000313" key="1">
    <source>
        <dbReference type="EMBL" id="KAK3779608.1"/>
    </source>
</evidence>
<dbReference type="EMBL" id="JAWDGP010002823">
    <property type="protein sequence ID" value="KAK3779608.1"/>
    <property type="molecule type" value="Genomic_DNA"/>
</dbReference>
<name>A0AAE1DS34_9GAST</name>
<reference evidence="1" key="1">
    <citation type="journal article" date="2023" name="G3 (Bethesda)">
        <title>A reference genome for the long-term kleptoplast-retaining sea slug Elysia crispata morphotype clarki.</title>
        <authorList>
            <person name="Eastman K.E."/>
            <person name="Pendleton A.L."/>
            <person name="Shaikh M.A."/>
            <person name="Suttiyut T."/>
            <person name="Ogas R."/>
            <person name="Tomko P."/>
            <person name="Gavelis G."/>
            <person name="Widhalm J.R."/>
            <person name="Wisecaver J.H."/>
        </authorList>
    </citation>
    <scope>NUCLEOTIDE SEQUENCE</scope>
    <source>
        <strain evidence="1">ECLA1</strain>
    </source>
</reference>
<evidence type="ECO:0000313" key="2">
    <source>
        <dbReference type="Proteomes" id="UP001283361"/>
    </source>
</evidence>
<comment type="caution">
    <text evidence="1">The sequence shown here is derived from an EMBL/GenBank/DDBJ whole genome shotgun (WGS) entry which is preliminary data.</text>
</comment>